<dbReference type="CDD" id="cd01800">
    <property type="entry name" value="Ubl_SF3a120"/>
    <property type="match status" value="1"/>
</dbReference>
<proteinExistence type="predicted"/>
<dbReference type="PANTHER" id="PTHR15316">
    <property type="entry name" value="SPLICEOSOME ASSOCIATED PROTEIN 114/SWAP SPLICING FACTOR-RELATED"/>
    <property type="match status" value="1"/>
</dbReference>
<feature type="compositionally biased region" description="Pro residues" evidence="8">
    <location>
        <begin position="551"/>
        <end position="568"/>
    </location>
</feature>
<evidence type="ECO:0000256" key="3">
    <source>
        <dbReference type="ARBA" id="ARBA00022728"/>
    </source>
</evidence>
<feature type="region of interest" description="Disordered" evidence="8">
    <location>
        <begin position="287"/>
        <end position="316"/>
    </location>
</feature>
<dbReference type="FunFam" id="1.10.10.790:FF:000002">
    <property type="entry name" value="Splicing factor 3A subunit 1"/>
    <property type="match status" value="1"/>
</dbReference>
<gene>
    <name evidence="11" type="ORF">BCR32DRAFT_268028</name>
</gene>
<dbReference type="GO" id="GO:0071004">
    <property type="term" value="C:U2-type prespliceosome"/>
    <property type="evidence" value="ECO:0007669"/>
    <property type="project" value="TreeGrafter"/>
</dbReference>
<dbReference type="PROSITE" id="PS50128">
    <property type="entry name" value="SURP"/>
    <property type="match status" value="2"/>
</dbReference>
<dbReference type="PROSITE" id="PS50053">
    <property type="entry name" value="UBIQUITIN_2"/>
    <property type="match status" value="1"/>
</dbReference>
<feature type="domain" description="SURP motif" evidence="10">
    <location>
        <begin position="23"/>
        <end position="65"/>
    </location>
</feature>
<dbReference type="Proteomes" id="UP000193944">
    <property type="component" value="Unassembled WGS sequence"/>
</dbReference>
<dbReference type="InterPro" id="IPR029071">
    <property type="entry name" value="Ubiquitin-like_domsf"/>
</dbReference>
<organism evidence="11 12">
    <name type="scientific">Anaeromyces robustus</name>
    <dbReference type="NCBI Taxonomy" id="1754192"/>
    <lineage>
        <taxon>Eukaryota</taxon>
        <taxon>Fungi</taxon>
        <taxon>Fungi incertae sedis</taxon>
        <taxon>Chytridiomycota</taxon>
        <taxon>Chytridiomycota incertae sedis</taxon>
        <taxon>Neocallimastigomycetes</taxon>
        <taxon>Neocallimastigales</taxon>
        <taxon>Neocallimastigaceae</taxon>
        <taxon>Anaeromyces</taxon>
    </lineage>
</organism>
<dbReference type="FunFam" id="1.10.10.790:FF:000001">
    <property type="entry name" value="Splicing factor 3a, subunit 1"/>
    <property type="match status" value="1"/>
</dbReference>
<dbReference type="SMART" id="SM00648">
    <property type="entry name" value="SWAP"/>
    <property type="match status" value="2"/>
</dbReference>
<dbReference type="Pfam" id="PF12230">
    <property type="entry name" value="PRP21_like_P"/>
    <property type="match status" value="1"/>
</dbReference>
<dbReference type="GO" id="GO:0003723">
    <property type="term" value="F:RNA binding"/>
    <property type="evidence" value="ECO:0007669"/>
    <property type="project" value="InterPro"/>
</dbReference>
<sequence>MPSVEQNSEVVGIIYPPPEIRNIIDKTALFVARNTVQFENVIREKERYNQRFSFLNRSDPYFSYYQFKIKEAKEGKTSGDSTKTEDAENKEKEKKEKVPEKPIPKEPPAFEFMAELPAISAQDLDILKLTAQFVARNGRQFMTGLAQREQRNYQFEFLRPNHSLFNYFTKLVEQYTKVLIPSKKLFQNLDTNMHDKYTVLDRALKRVEYKAYQEEQKKKEEEKADAEKIAYASIDWHDFVIVDTIEFTEADEAMDLPPPMSLSELQHMSLVQKKANLISTNEMVKKEEDQAGDMDMDEEMEVDDEPSSKQSTSGVIQIDSSAPIKIRTDYKPKVLKHQLEQQTQICPRCGQAIPVSEMDEHVRIELLDPKWREQKKISEAKKKDSNLLQTGIDVAANLNKLSGYRTDIFGTEEVEIGKKIEEDAEKAKQAEKEKVIWDGHVASIGSATRQAQQGGMSIDEQIAAIYRRKGLGEEDKSKIGPQMPEQKVSVPPPSLPIVQPPGISSAPGISTAPGLPLQPVTNNSILPPRPNFPPPNPFLYQQQPPQQNIYPPGPPSSIRPPHMTPNRPPMMMHNTIPPALPLLNNNYSATRPNPPKDQNEMYMPDAKRQRTDSSVPPPPAVAPPPPMPNSLPPPPPAAAITVKIQTTVYTDKPEWGLDGQTFTVPDVQPNESVSALKERISQIRNMPAGRQKLSMTSNGSTVLLKNSMTISSYGINDEVVLTLAVKERGGRK</sequence>
<dbReference type="InterPro" id="IPR000061">
    <property type="entry name" value="Surp"/>
</dbReference>
<feature type="compositionally biased region" description="Acidic residues" evidence="8">
    <location>
        <begin position="290"/>
        <end position="305"/>
    </location>
</feature>
<dbReference type="GO" id="GO:0071013">
    <property type="term" value="C:catalytic step 2 spliceosome"/>
    <property type="evidence" value="ECO:0007669"/>
    <property type="project" value="TreeGrafter"/>
</dbReference>
<keyword evidence="7" id="KW-0175">Coiled coil</keyword>
<evidence type="ECO:0000256" key="8">
    <source>
        <dbReference type="SAM" id="MobiDB-lite"/>
    </source>
</evidence>
<dbReference type="InterPro" id="IPR000626">
    <property type="entry name" value="Ubiquitin-like_dom"/>
</dbReference>
<reference evidence="11 12" key="1">
    <citation type="submission" date="2016-08" db="EMBL/GenBank/DDBJ databases">
        <title>A Parts List for Fungal Cellulosomes Revealed by Comparative Genomics.</title>
        <authorList>
            <consortium name="DOE Joint Genome Institute"/>
            <person name="Haitjema C.H."/>
            <person name="Gilmore S.P."/>
            <person name="Henske J.K."/>
            <person name="Solomon K.V."/>
            <person name="De Groot R."/>
            <person name="Kuo A."/>
            <person name="Mondo S.J."/>
            <person name="Salamov A.A."/>
            <person name="Labutti K."/>
            <person name="Zhao Z."/>
            <person name="Chiniquy J."/>
            <person name="Barry K."/>
            <person name="Brewer H.M."/>
            <person name="Purvine S.O."/>
            <person name="Wright A.T."/>
            <person name="Boxma B."/>
            <person name="Van Alen T."/>
            <person name="Hackstein J.H."/>
            <person name="Baker S.E."/>
            <person name="Grigoriev I.V."/>
            <person name="O'Malley M.A."/>
        </authorList>
    </citation>
    <scope>NUCLEOTIDE SEQUENCE [LARGE SCALE GENOMIC DNA]</scope>
    <source>
        <strain evidence="11 12">S4</strain>
    </source>
</reference>
<protein>
    <recommendedName>
        <fullName evidence="13">Surp module</fullName>
    </recommendedName>
</protein>
<reference evidence="11 12" key="2">
    <citation type="submission" date="2016-08" db="EMBL/GenBank/DDBJ databases">
        <title>Pervasive Adenine N6-methylation of Active Genes in Fungi.</title>
        <authorList>
            <consortium name="DOE Joint Genome Institute"/>
            <person name="Mondo S.J."/>
            <person name="Dannebaum R.O."/>
            <person name="Kuo R.C."/>
            <person name="Labutti K."/>
            <person name="Haridas S."/>
            <person name="Kuo A."/>
            <person name="Salamov A."/>
            <person name="Ahrendt S.R."/>
            <person name="Lipzen A."/>
            <person name="Sullivan W."/>
            <person name="Andreopoulos W.B."/>
            <person name="Clum A."/>
            <person name="Lindquist E."/>
            <person name="Daum C."/>
            <person name="Ramamoorthy G.K."/>
            <person name="Gryganskyi A."/>
            <person name="Culley D."/>
            <person name="Magnuson J.K."/>
            <person name="James T.Y."/>
            <person name="O'Malley M.A."/>
            <person name="Stajich J.E."/>
            <person name="Spatafora J.W."/>
            <person name="Visel A."/>
            <person name="Grigoriev I.V."/>
        </authorList>
    </citation>
    <scope>NUCLEOTIDE SEQUENCE [LARGE SCALE GENOMIC DNA]</scope>
    <source>
        <strain evidence="11 12">S4</strain>
    </source>
</reference>
<comment type="subcellular location">
    <subcellularLocation>
        <location evidence="1">Nucleus</location>
    </subcellularLocation>
</comment>
<name>A0A1Y1X7X0_9FUNG</name>
<feature type="domain" description="SURP motif" evidence="10">
    <location>
        <begin position="126"/>
        <end position="168"/>
    </location>
</feature>
<evidence type="ECO:0000256" key="1">
    <source>
        <dbReference type="ARBA" id="ARBA00004123"/>
    </source>
</evidence>
<dbReference type="InterPro" id="IPR045146">
    <property type="entry name" value="SF3A1"/>
</dbReference>
<evidence type="ECO:0000256" key="5">
    <source>
        <dbReference type="ARBA" id="ARBA00023187"/>
    </source>
</evidence>
<dbReference type="EMBL" id="MCFG01000109">
    <property type="protein sequence ID" value="ORX81861.1"/>
    <property type="molecule type" value="Genomic_DNA"/>
</dbReference>
<evidence type="ECO:0008006" key="13">
    <source>
        <dbReference type="Google" id="ProtNLM"/>
    </source>
</evidence>
<evidence type="ECO:0000313" key="12">
    <source>
        <dbReference type="Proteomes" id="UP000193944"/>
    </source>
</evidence>
<dbReference type="Gene3D" id="3.10.20.90">
    <property type="entry name" value="Phosphatidylinositol 3-kinase Catalytic Subunit, Chain A, domain 1"/>
    <property type="match status" value="1"/>
</dbReference>
<dbReference type="Pfam" id="PF00240">
    <property type="entry name" value="ubiquitin"/>
    <property type="match status" value="1"/>
</dbReference>
<accession>A0A1Y1X7X0</accession>
<evidence type="ECO:0000256" key="2">
    <source>
        <dbReference type="ARBA" id="ARBA00022664"/>
    </source>
</evidence>
<evidence type="ECO:0000259" key="10">
    <source>
        <dbReference type="PROSITE" id="PS50128"/>
    </source>
</evidence>
<feature type="region of interest" description="Disordered" evidence="8">
    <location>
        <begin position="474"/>
        <end position="631"/>
    </location>
</feature>
<dbReference type="GO" id="GO:0005686">
    <property type="term" value="C:U2 snRNP"/>
    <property type="evidence" value="ECO:0007669"/>
    <property type="project" value="TreeGrafter"/>
</dbReference>
<dbReference type="Pfam" id="PF01805">
    <property type="entry name" value="Surp"/>
    <property type="match status" value="2"/>
</dbReference>
<dbReference type="AlphaFoldDB" id="A0A1Y1X7X0"/>
<evidence type="ECO:0000256" key="4">
    <source>
        <dbReference type="ARBA" id="ARBA00022737"/>
    </source>
</evidence>
<dbReference type="InterPro" id="IPR022030">
    <property type="entry name" value="SF3A1_dom"/>
</dbReference>
<keyword evidence="12" id="KW-1185">Reference proteome</keyword>
<keyword evidence="6" id="KW-0539">Nucleus</keyword>
<dbReference type="SUPFAM" id="SSF54236">
    <property type="entry name" value="Ubiquitin-like"/>
    <property type="match status" value="1"/>
</dbReference>
<keyword evidence="2" id="KW-0507">mRNA processing</keyword>
<feature type="compositionally biased region" description="Pro residues" evidence="8">
    <location>
        <begin position="527"/>
        <end position="537"/>
    </location>
</feature>
<dbReference type="PANTHER" id="PTHR15316:SF1">
    <property type="entry name" value="SPLICING FACTOR 3A SUBUNIT 1"/>
    <property type="match status" value="1"/>
</dbReference>
<evidence type="ECO:0000259" key="9">
    <source>
        <dbReference type="PROSITE" id="PS50053"/>
    </source>
</evidence>
<feature type="compositionally biased region" description="Low complexity" evidence="8">
    <location>
        <begin position="538"/>
        <end position="550"/>
    </location>
</feature>
<comment type="caution">
    <text evidence="11">The sequence shown here is derived from an EMBL/GenBank/DDBJ whole genome shotgun (WGS) entry which is preliminary data.</text>
</comment>
<dbReference type="SUPFAM" id="SSF109905">
    <property type="entry name" value="Surp module (SWAP domain)"/>
    <property type="match status" value="2"/>
</dbReference>
<keyword evidence="5" id="KW-0508">mRNA splicing</keyword>
<dbReference type="GO" id="GO:0045292">
    <property type="term" value="P:mRNA cis splicing, via spliceosome"/>
    <property type="evidence" value="ECO:0007669"/>
    <property type="project" value="InterPro"/>
</dbReference>
<feature type="coiled-coil region" evidence="7">
    <location>
        <begin position="202"/>
        <end position="229"/>
    </location>
</feature>
<feature type="compositionally biased region" description="Pro residues" evidence="8">
    <location>
        <begin position="490"/>
        <end position="499"/>
    </location>
</feature>
<feature type="compositionally biased region" description="Pro residues" evidence="8">
    <location>
        <begin position="615"/>
        <end position="631"/>
    </location>
</feature>
<dbReference type="GO" id="GO:0000381">
    <property type="term" value="P:regulation of alternative mRNA splicing, via spliceosome"/>
    <property type="evidence" value="ECO:0007669"/>
    <property type="project" value="TreeGrafter"/>
</dbReference>
<evidence type="ECO:0000256" key="7">
    <source>
        <dbReference type="SAM" id="Coils"/>
    </source>
</evidence>
<dbReference type="InterPro" id="IPR035967">
    <property type="entry name" value="SWAP/Surp_sf"/>
</dbReference>
<dbReference type="OrthoDB" id="447637at2759"/>
<dbReference type="SMART" id="SM00213">
    <property type="entry name" value="UBQ"/>
    <property type="match status" value="1"/>
</dbReference>
<evidence type="ECO:0000256" key="6">
    <source>
        <dbReference type="ARBA" id="ARBA00023242"/>
    </source>
</evidence>
<keyword evidence="3" id="KW-0747">Spliceosome</keyword>
<dbReference type="STRING" id="1754192.A0A1Y1X7X0"/>
<evidence type="ECO:0000313" key="11">
    <source>
        <dbReference type="EMBL" id="ORX81861.1"/>
    </source>
</evidence>
<dbReference type="Gene3D" id="1.10.10.790">
    <property type="entry name" value="Surp module"/>
    <property type="match status" value="2"/>
</dbReference>
<feature type="region of interest" description="Disordered" evidence="8">
    <location>
        <begin position="75"/>
        <end position="104"/>
    </location>
</feature>
<dbReference type="InterPro" id="IPR035563">
    <property type="entry name" value="SF3As1_ubi"/>
</dbReference>
<keyword evidence="4" id="KW-0677">Repeat</keyword>
<feature type="domain" description="Ubiquitin-like" evidence="9">
    <location>
        <begin position="638"/>
        <end position="730"/>
    </location>
</feature>